<dbReference type="STRING" id="1497955.HMPREF1872_01079"/>
<organism evidence="1 2">
    <name type="scientific">Amygdalobacter nucleatus</name>
    <dbReference type="NCBI Taxonomy" id="3029274"/>
    <lineage>
        <taxon>Bacteria</taxon>
        <taxon>Bacillati</taxon>
        <taxon>Bacillota</taxon>
        <taxon>Clostridia</taxon>
        <taxon>Eubacteriales</taxon>
        <taxon>Oscillospiraceae</taxon>
        <taxon>Amygdalobacter</taxon>
    </lineage>
</organism>
<gene>
    <name evidence="1" type="ORF">HMPREF1872_01079</name>
</gene>
<name>A0A133Y9N6_9FIRM</name>
<dbReference type="AlphaFoldDB" id="A0A133Y9N6"/>
<proteinExistence type="predicted"/>
<protein>
    <submittedName>
        <fullName evidence="1">Uncharacterized protein</fullName>
    </submittedName>
</protein>
<evidence type="ECO:0000313" key="1">
    <source>
        <dbReference type="EMBL" id="KXB39903.1"/>
    </source>
</evidence>
<accession>A0A133Y9N6</accession>
<sequence length="49" mass="5688">MQRKQLRINLRFSLQRKLKSVAGREFKALTRQKGCISHLGSLAFQLNLC</sequence>
<keyword evidence="2" id="KW-1185">Reference proteome</keyword>
<evidence type="ECO:0000313" key="2">
    <source>
        <dbReference type="Proteomes" id="UP000070080"/>
    </source>
</evidence>
<dbReference type="Proteomes" id="UP000070080">
    <property type="component" value="Unassembled WGS sequence"/>
</dbReference>
<comment type="caution">
    <text evidence="1">The sequence shown here is derived from an EMBL/GenBank/DDBJ whole genome shotgun (WGS) entry which is preliminary data.</text>
</comment>
<dbReference type="EMBL" id="LSCV01000035">
    <property type="protein sequence ID" value="KXB39903.1"/>
    <property type="molecule type" value="Genomic_DNA"/>
</dbReference>
<reference evidence="2" key="1">
    <citation type="submission" date="2016-01" db="EMBL/GenBank/DDBJ databases">
        <authorList>
            <person name="Mitreva M."/>
            <person name="Pepin K.H."/>
            <person name="Mihindukulasuriya K.A."/>
            <person name="Fulton R."/>
            <person name="Fronick C."/>
            <person name="O'Laughlin M."/>
            <person name="Miner T."/>
            <person name="Herter B."/>
            <person name="Rosa B.A."/>
            <person name="Cordes M."/>
            <person name="Tomlinson C."/>
            <person name="Wollam A."/>
            <person name="Palsikar V.B."/>
            <person name="Mardis E.R."/>
            <person name="Wilson R.K."/>
        </authorList>
    </citation>
    <scope>NUCLEOTIDE SEQUENCE [LARGE SCALE GENOMIC DNA]</scope>
    <source>
        <strain evidence="2">KA00274</strain>
    </source>
</reference>